<gene>
    <name evidence="2" type="primary">SOX9</name>
</gene>
<keyword evidence="1" id="KW-1133">Transmembrane helix</keyword>
<evidence type="ECO:0000313" key="2">
    <source>
        <dbReference type="EMBL" id="BAI50350.1"/>
    </source>
</evidence>
<protein>
    <submittedName>
        <fullName evidence="2">SRY-box 9</fullName>
    </submittedName>
</protein>
<feature type="transmembrane region" description="Helical" evidence="1">
    <location>
        <begin position="39"/>
        <end position="60"/>
    </location>
</feature>
<dbReference type="AlphaFoldDB" id="D0VXZ8"/>
<evidence type="ECO:0000256" key="1">
    <source>
        <dbReference type="SAM" id="Phobius"/>
    </source>
</evidence>
<accession>D0VXZ8</accession>
<proteinExistence type="evidence at transcript level"/>
<feature type="non-terminal residue" evidence="2">
    <location>
        <position position="1"/>
    </location>
</feature>
<feature type="non-terminal residue" evidence="2">
    <location>
        <position position="239"/>
    </location>
</feature>
<keyword evidence="1" id="KW-0812">Transmembrane</keyword>
<keyword evidence="1" id="KW-0472">Membrane</keyword>
<sequence>LWAVGLRDGRHPGSVCNGRIHRPLGGVHIRECRIEARTLAGCMAVVGVGALVVCVVVLRASDGWVGGAVMLEIEGAVAQLLRRMLLLLTVMAGAQLLRLDVCPLLGRPWFTTQGGQRMGLGLGYGRLGLGGRLLRGWRRWRLWRLLWLRLLLRHPHVPSPSGSRCCIADPVAAGIGDLTRLAMGDGDTGMAIGWEILVKLIDVKGLNVGDDITAELTDVHVSKSMWGGCLPPSCIGAFS</sequence>
<organism evidence="2">
    <name type="scientific">Leiolepis rubritaeniata</name>
    <dbReference type="NCBI Taxonomy" id="3146766"/>
    <lineage>
        <taxon>Eukaryota</taxon>
        <taxon>Metazoa</taxon>
        <taxon>Chordata</taxon>
        <taxon>Craniata</taxon>
        <taxon>Vertebrata</taxon>
        <taxon>Euteleostomi</taxon>
        <taxon>Lepidosauria</taxon>
        <taxon>Squamata</taxon>
        <taxon>Bifurcata</taxon>
        <taxon>Unidentata</taxon>
        <taxon>Episquamata</taxon>
        <taxon>Toxicofera</taxon>
        <taxon>Iguania</taxon>
        <taxon>Acrodonta</taxon>
        <taxon>Agamidae</taxon>
        <taxon>Leiolepinae</taxon>
        <taxon>Leiolepis</taxon>
    </lineage>
</organism>
<dbReference type="EMBL" id="AB490351">
    <property type="protein sequence ID" value="BAI50350.1"/>
    <property type="molecule type" value="mRNA"/>
</dbReference>
<reference evidence="2" key="1">
    <citation type="journal article" date="2009" name="Chromosome Res.">
        <title>Karyotypic evolution in squamate reptiles: comparative gene mapping revealed highly conserved linkage homology between the butterfly lizard (Leiolepis reevesii rubritaeniata, Agamidae, Lacertilia) and the Japanese four-striped rat snake (Elaphe quadrivirgata, Colubridae, Serpentes).</title>
        <authorList>
            <person name="Srikulnath K."/>
            <person name="Nishida C."/>
            <person name="Matsubara K."/>
            <person name="Uno Y."/>
            <person name="Thongpan A."/>
            <person name="Suputtitada S."/>
            <person name="Apisitwanich S."/>
            <person name="Matsuda Y."/>
        </authorList>
    </citation>
    <scope>NUCLEOTIDE SEQUENCE</scope>
    <source>
        <tissue evidence="2">Testis</tissue>
    </source>
</reference>
<name>D0VXZ8_9SAUR</name>